<proteinExistence type="predicted"/>
<feature type="signal peptide" evidence="1">
    <location>
        <begin position="1"/>
        <end position="18"/>
    </location>
</feature>
<keyword evidence="1" id="KW-0732">Signal</keyword>
<feature type="chain" id="PRO_5013370678" evidence="1">
    <location>
        <begin position="19"/>
        <end position="87"/>
    </location>
</feature>
<organism evidence="2 3">
    <name type="scientific">Phytophthora megakarya</name>
    <dbReference type="NCBI Taxonomy" id="4795"/>
    <lineage>
        <taxon>Eukaryota</taxon>
        <taxon>Sar</taxon>
        <taxon>Stramenopiles</taxon>
        <taxon>Oomycota</taxon>
        <taxon>Peronosporomycetes</taxon>
        <taxon>Peronosporales</taxon>
        <taxon>Peronosporaceae</taxon>
        <taxon>Phytophthora</taxon>
    </lineage>
</organism>
<reference evidence="3" key="1">
    <citation type="submission" date="2017-03" db="EMBL/GenBank/DDBJ databases">
        <title>Phytopthora megakarya and P. palmivora, two closely related causual agents of cacao black pod achieved similar genome size and gene model numbers by different mechanisms.</title>
        <authorList>
            <person name="Ali S."/>
            <person name="Shao J."/>
            <person name="Larry D.J."/>
            <person name="Kronmiller B."/>
            <person name="Shen D."/>
            <person name="Strem M.D."/>
            <person name="Melnick R.L."/>
            <person name="Guiltinan M.J."/>
            <person name="Tyler B.M."/>
            <person name="Meinhardt L.W."/>
            <person name="Bailey B.A."/>
        </authorList>
    </citation>
    <scope>NUCLEOTIDE SEQUENCE [LARGE SCALE GENOMIC DNA]</scope>
    <source>
        <strain evidence="3">zdho120</strain>
    </source>
</reference>
<dbReference type="EMBL" id="NBNE01018300">
    <property type="protein sequence ID" value="OWY92334.1"/>
    <property type="molecule type" value="Genomic_DNA"/>
</dbReference>
<sequence>MNLFHRAIFVASIALIRGIGTTAAAMDVEKSNGMPSNPSLRVQTLVETTNRGFVKKSLRQKWKTLGNDHASNEERGWLRDLLGYKLN</sequence>
<comment type="caution">
    <text evidence="2">The sequence shown here is derived from an EMBL/GenBank/DDBJ whole genome shotgun (WGS) entry which is preliminary data.</text>
</comment>
<feature type="non-terminal residue" evidence="2">
    <location>
        <position position="87"/>
    </location>
</feature>
<evidence type="ECO:0000313" key="2">
    <source>
        <dbReference type="EMBL" id="OWY92334.1"/>
    </source>
</evidence>
<gene>
    <name evidence="2" type="ORF">PHMEG_00038714</name>
</gene>
<keyword evidence="3" id="KW-1185">Reference proteome</keyword>
<name>A0A225UGW1_9STRA</name>
<evidence type="ECO:0000256" key="1">
    <source>
        <dbReference type="SAM" id="SignalP"/>
    </source>
</evidence>
<dbReference type="AlphaFoldDB" id="A0A225UGW1"/>
<protein>
    <submittedName>
        <fullName evidence="2">RxLR effector protein</fullName>
    </submittedName>
</protein>
<evidence type="ECO:0000313" key="3">
    <source>
        <dbReference type="Proteomes" id="UP000198211"/>
    </source>
</evidence>
<accession>A0A225UGW1</accession>
<dbReference type="Proteomes" id="UP000198211">
    <property type="component" value="Unassembled WGS sequence"/>
</dbReference>